<dbReference type="EMBL" id="BARU01019989">
    <property type="protein sequence ID" value="GAH59220.1"/>
    <property type="molecule type" value="Genomic_DNA"/>
</dbReference>
<proteinExistence type="predicted"/>
<gene>
    <name evidence="1" type="ORF">S03H2_32878</name>
</gene>
<comment type="caution">
    <text evidence="1">The sequence shown here is derived from an EMBL/GenBank/DDBJ whole genome shotgun (WGS) entry which is preliminary data.</text>
</comment>
<organism evidence="1">
    <name type="scientific">marine sediment metagenome</name>
    <dbReference type="NCBI Taxonomy" id="412755"/>
    <lineage>
        <taxon>unclassified sequences</taxon>
        <taxon>metagenomes</taxon>
        <taxon>ecological metagenomes</taxon>
    </lineage>
</organism>
<name>X1HQ83_9ZZZZ</name>
<accession>X1HQ83</accession>
<feature type="non-terminal residue" evidence="1">
    <location>
        <position position="1"/>
    </location>
</feature>
<protein>
    <submittedName>
        <fullName evidence="1">Uncharacterized protein</fullName>
    </submittedName>
</protein>
<sequence>NIYSYYRLDARYKIFSELKSQKPAEPSDTSSDAHIDKQ</sequence>
<dbReference type="AlphaFoldDB" id="X1HQ83"/>
<evidence type="ECO:0000313" key="1">
    <source>
        <dbReference type="EMBL" id="GAH59220.1"/>
    </source>
</evidence>
<reference evidence="1" key="1">
    <citation type="journal article" date="2014" name="Front. Microbiol.">
        <title>High frequency of phylogenetically diverse reductive dehalogenase-homologous genes in deep subseafloor sedimentary metagenomes.</title>
        <authorList>
            <person name="Kawai M."/>
            <person name="Futagami T."/>
            <person name="Toyoda A."/>
            <person name="Takaki Y."/>
            <person name="Nishi S."/>
            <person name="Hori S."/>
            <person name="Arai W."/>
            <person name="Tsubouchi T."/>
            <person name="Morono Y."/>
            <person name="Uchiyama I."/>
            <person name="Ito T."/>
            <person name="Fujiyama A."/>
            <person name="Inagaki F."/>
            <person name="Takami H."/>
        </authorList>
    </citation>
    <scope>NUCLEOTIDE SEQUENCE</scope>
    <source>
        <strain evidence="1">Expedition CK06-06</strain>
    </source>
</reference>